<sequence length="394" mass="44149">MPDLPDSHARLMPIETQKRELARGLIFSQESIVLENERKTNLYWVEIDKNRFGFQLVTSTTPIPLVNYDLSDKKVVAAINFGSFFLSDDLHSPEVAFYNLLIKNGEVFQFPSNCRSALKTESGRLSELLVADNGTLKLGNITFSWSGSNSLVEAELTVFGMFDLTIGKISLDSDPTRRRILKETRFVSCNHGQVLLGFNLVDGKPILKKIYKHPLDLTEFAFVFRGSDKIFNNVKVGDSISALKCGAGNFHQGDEVCSASFSLGKSKAELVKNLREQLLYPVGSQPKPMSNDYLKSWNVVMETANNIIFYINDARPKIKGQEGMSVFELQDVLKSRFDYLWACVGDSGQSSKLLIKSDIAEIYGNMHYQNYRGLAPTWDGNNGRPVPVALLAYE</sequence>
<evidence type="ECO:0000313" key="1">
    <source>
        <dbReference type="EMBL" id="PIP86156.1"/>
    </source>
</evidence>
<proteinExistence type="predicted"/>
<name>A0A2H0DVF9_9BACT</name>
<organism evidence="1 2">
    <name type="scientific">Candidatus Collierbacteria bacterium CG22_combo_CG10-13_8_21_14_all_43_12</name>
    <dbReference type="NCBI Taxonomy" id="1974537"/>
    <lineage>
        <taxon>Bacteria</taxon>
        <taxon>Candidatus Collieribacteriota</taxon>
    </lineage>
</organism>
<evidence type="ECO:0000313" key="2">
    <source>
        <dbReference type="Proteomes" id="UP000231136"/>
    </source>
</evidence>
<protein>
    <submittedName>
        <fullName evidence="1">Uncharacterized protein</fullName>
    </submittedName>
</protein>
<comment type="caution">
    <text evidence="1">The sequence shown here is derived from an EMBL/GenBank/DDBJ whole genome shotgun (WGS) entry which is preliminary data.</text>
</comment>
<accession>A0A2H0DVF9</accession>
<dbReference type="AlphaFoldDB" id="A0A2H0DVF9"/>
<dbReference type="EMBL" id="PCTR01000022">
    <property type="protein sequence ID" value="PIP86156.1"/>
    <property type="molecule type" value="Genomic_DNA"/>
</dbReference>
<reference evidence="1 2" key="1">
    <citation type="submission" date="2017-09" db="EMBL/GenBank/DDBJ databases">
        <title>Depth-based differentiation of microbial function through sediment-hosted aquifers and enrichment of novel symbionts in the deep terrestrial subsurface.</title>
        <authorList>
            <person name="Probst A.J."/>
            <person name="Ladd B."/>
            <person name="Jarett J.K."/>
            <person name="Geller-Mcgrath D.E."/>
            <person name="Sieber C.M."/>
            <person name="Emerson J.B."/>
            <person name="Anantharaman K."/>
            <person name="Thomas B.C."/>
            <person name="Malmstrom R."/>
            <person name="Stieglmeier M."/>
            <person name="Klingl A."/>
            <person name="Woyke T."/>
            <person name="Ryan C.M."/>
            <person name="Banfield J.F."/>
        </authorList>
    </citation>
    <scope>NUCLEOTIDE SEQUENCE [LARGE SCALE GENOMIC DNA]</scope>
    <source>
        <strain evidence="1">CG22_combo_CG10-13_8_21_14_all_43_12</strain>
    </source>
</reference>
<gene>
    <name evidence="1" type="ORF">COW83_00430</name>
</gene>
<dbReference type="Proteomes" id="UP000231136">
    <property type="component" value="Unassembled WGS sequence"/>
</dbReference>